<comment type="similarity">
    <text evidence="2">Belongs to the bacterial ribosomal protein bL21 family.</text>
</comment>
<dbReference type="AlphaFoldDB" id="A0A1I9KQF0"/>
<dbReference type="GO" id="GO:0019843">
    <property type="term" value="F:rRNA binding"/>
    <property type="evidence" value="ECO:0007669"/>
    <property type="project" value="UniProtKB-KW"/>
</dbReference>
<dbReference type="Pfam" id="PF00829">
    <property type="entry name" value="Ribosomal_L21p"/>
    <property type="match status" value="1"/>
</dbReference>
<dbReference type="InterPro" id="IPR028909">
    <property type="entry name" value="bL21-like"/>
</dbReference>
<name>A0A1I9KQF0_9FLOR</name>
<accession>A0A1I9KQF0</accession>
<evidence type="ECO:0000313" key="9">
    <source>
        <dbReference type="EMBL" id="AMJ16847.1"/>
    </source>
</evidence>
<dbReference type="GeneID" id="30511619"/>
<organism evidence="9">
    <name type="scientific">Membranoptera platyphylla</name>
    <dbReference type="NCBI Taxonomy" id="1204437"/>
    <lineage>
        <taxon>Eukaryota</taxon>
        <taxon>Rhodophyta</taxon>
        <taxon>Florideophyceae</taxon>
        <taxon>Rhodymeniophycidae</taxon>
        <taxon>Ceramiales</taxon>
        <taxon>Delesseriaceae</taxon>
        <taxon>Membranoptera</taxon>
    </lineage>
</organism>
<dbReference type="PANTHER" id="PTHR21349">
    <property type="entry name" value="50S RIBOSOMAL PROTEIN L21"/>
    <property type="match status" value="1"/>
</dbReference>
<keyword evidence="6 9" id="KW-0689">Ribosomal protein</keyword>
<dbReference type="InterPro" id="IPR036164">
    <property type="entry name" value="bL21-like_sf"/>
</dbReference>
<proteinExistence type="inferred from homology"/>
<evidence type="ECO:0000256" key="8">
    <source>
        <dbReference type="ARBA" id="ARBA00035397"/>
    </source>
</evidence>
<dbReference type="InterPro" id="IPR001787">
    <property type="entry name" value="Ribosomal_bL21"/>
</dbReference>
<evidence type="ECO:0000256" key="4">
    <source>
        <dbReference type="ARBA" id="ARBA00022730"/>
    </source>
</evidence>
<comment type="subcellular location">
    <subcellularLocation>
        <location evidence="1">Plastid</location>
    </subcellularLocation>
</comment>
<geneLocation type="plastid" evidence="9"/>
<dbReference type="GO" id="GO:0003735">
    <property type="term" value="F:structural constituent of ribosome"/>
    <property type="evidence" value="ECO:0007669"/>
    <property type="project" value="InterPro"/>
</dbReference>
<keyword evidence="3 9" id="KW-0934">Plastid</keyword>
<evidence type="ECO:0000256" key="7">
    <source>
        <dbReference type="ARBA" id="ARBA00023274"/>
    </source>
</evidence>
<dbReference type="GO" id="GO:0006412">
    <property type="term" value="P:translation"/>
    <property type="evidence" value="ECO:0007669"/>
    <property type="project" value="InterPro"/>
</dbReference>
<keyword evidence="7" id="KW-0687">Ribonucleoprotein</keyword>
<evidence type="ECO:0000256" key="5">
    <source>
        <dbReference type="ARBA" id="ARBA00022884"/>
    </source>
</evidence>
<dbReference type="HAMAP" id="MF_01363">
    <property type="entry name" value="Ribosomal_bL21"/>
    <property type="match status" value="1"/>
</dbReference>
<evidence type="ECO:0000256" key="2">
    <source>
        <dbReference type="ARBA" id="ARBA00008563"/>
    </source>
</evidence>
<dbReference type="GO" id="GO:0009536">
    <property type="term" value="C:plastid"/>
    <property type="evidence" value="ECO:0007669"/>
    <property type="project" value="UniProtKB-SubCell"/>
</dbReference>
<evidence type="ECO:0000256" key="3">
    <source>
        <dbReference type="ARBA" id="ARBA00022640"/>
    </source>
</evidence>
<keyword evidence="5" id="KW-0694">RNA-binding</keyword>
<dbReference type="InterPro" id="IPR018258">
    <property type="entry name" value="Ribosomal_bL21_CS"/>
</dbReference>
<gene>
    <name evidence="9" type="primary">rpl21</name>
</gene>
<keyword evidence="4" id="KW-0699">rRNA-binding</keyword>
<dbReference type="EMBL" id="KT266849">
    <property type="protein sequence ID" value="AMJ16847.1"/>
    <property type="molecule type" value="Genomic_DNA"/>
</dbReference>
<reference evidence="9" key="1">
    <citation type="submission" date="2015-07" db="EMBL/GenBank/DDBJ databases">
        <title>Molecular Investigation of Pacific North American Membranoptera.</title>
        <authorList>
            <person name="Hughey J.R."/>
            <person name="Hommersand M.H."/>
            <person name="Miller K.A."/>
            <person name="Fuller T."/>
            <person name="Lin S.-M."/>
            <person name="Gabrielson P.W."/>
        </authorList>
    </citation>
    <scope>NUCLEOTIDE SEQUENCE</scope>
</reference>
<dbReference type="PANTHER" id="PTHR21349:SF7">
    <property type="entry name" value="LARGE RIBOSOMAL SUBUNIT PROTEIN BL21C"/>
    <property type="match status" value="1"/>
</dbReference>
<evidence type="ECO:0000256" key="1">
    <source>
        <dbReference type="ARBA" id="ARBA00004474"/>
    </source>
</evidence>
<dbReference type="GO" id="GO:0005762">
    <property type="term" value="C:mitochondrial large ribosomal subunit"/>
    <property type="evidence" value="ECO:0007669"/>
    <property type="project" value="TreeGrafter"/>
</dbReference>
<dbReference type="NCBIfam" id="TIGR00061">
    <property type="entry name" value="L21"/>
    <property type="match status" value="1"/>
</dbReference>
<protein>
    <recommendedName>
        <fullName evidence="8">50S ribosomal protein L21, chloroplastic</fullName>
    </recommendedName>
</protein>
<dbReference type="SUPFAM" id="SSF141091">
    <property type="entry name" value="L21p-like"/>
    <property type="match status" value="1"/>
</dbReference>
<dbReference type="PROSITE" id="PS01169">
    <property type="entry name" value="RIBOSOMAL_L21"/>
    <property type="match status" value="1"/>
</dbReference>
<sequence>MTYAIVEAGGKQVWMELGKFYDLNYIPGNPGDVINLNRVLFLYKQNIFQVGNPCLNSNFVKTKILKHVKGRKLTVFKMKPKKNYRCKQGHRQKLTRILVEDIV</sequence>
<dbReference type="RefSeq" id="YP_009326590.1">
    <property type="nucleotide sequence ID" value="NC_032041.1"/>
</dbReference>
<evidence type="ECO:0000256" key="6">
    <source>
        <dbReference type="ARBA" id="ARBA00022980"/>
    </source>
</evidence>